<reference evidence="6" key="1">
    <citation type="submission" date="2017-02" db="EMBL/GenBank/DDBJ databases">
        <title>Delving into the versatile metabolic prowess of the omnipresent phylum Bacteroidetes.</title>
        <authorList>
            <person name="Nobu M.K."/>
            <person name="Mei R."/>
            <person name="Narihiro T."/>
            <person name="Kuroda K."/>
            <person name="Liu W.-T."/>
        </authorList>
    </citation>
    <scope>NUCLEOTIDE SEQUENCE</scope>
    <source>
        <strain evidence="6">ADurb.Bin417</strain>
    </source>
</reference>
<dbReference type="PRINTS" id="PR00811">
    <property type="entry name" value="BCTERIALGSPD"/>
</dbReference>
<evidence type="ECO:0000259" key="5">
    <source>
        <dbReference type="Pfam" id="PF00263"/>
    </source>
</evidence>
<dbReference type="InterPro" id="IPR004845">
    <property type="entry name" value="T2SS_GspD_CS"/>
</dbReference>
<dbReference type="InterPro" id="IPR004846">
    <property type="entry name" value="T2SS/T3SS_dom"/>
</dbReference>
<dbReference type="PROSITE" id="PS00875">
    <property type="entry name" value="T2SP_D"/>
    <property type="match status" value="1"/>
</dbReference>
<comment type="similarity">
    <text evidence="4">Belongs to the bacterial secretin family.</text>
</comment>
<keyword evidence="3" id="KW-0472">Membrane</keyword>
<dbReference type="InterPro" id="IPR001775">
    <property type="entry name" value="GspD/PilQ"/>
</dbReference>
<dbReference type="InterPro" id="IPR038591">
    <property type="entry name" value="NolW-like_sf"/>
</dbReference>
<keyword evidence="2" id="KW-0732">Signal</keyword>
<sequence>MSNPAAAAALDAAGGSSLEGQVYVVANSDTNSLMVMTASKNFDRVKEIIDDLDRPLPQVLIKVLIAEVTYDRSLDLGTEFSILNLGADAKGSVFTKFGVDQGAGMVVSLVEKDVTAALTALQKVGKLDVLSRPYILGSENQRAQITVGQRVPFITNTRTTETGQTINTIQYQDVGIILNVTPKINPEGLVILDVSPEISALTGTTVPISETVNAPVFAKRSATSRVAIQDGQTIVIGGLMEDRKTEEVKKVPLLGDIPLLGLLFRKTATNTTKTELLIFLTPHVAKQPGDLQEFSAGTLEGTSIVNKAVTPGAFEKHLKGMERGGPAAPAVNP</sequence>
<dbReference type="AlphaFoldDB" id="A0A1V5MC73"/>
<organism evidence="6">
    <name type="scientific">candidate division TA06 bacterium ADurb.Bin417</name>
    <dbReference type="NCBI Taxonomy" id="1852828"/>
    <lineage>
        <taxon>Bacteria</taxon>
        <taxon>Bacteria division TA06</taxon>
    </lineage>
</organism>
<dbReference type="Proteomes" id="UP000485484">
    <property type="component" value="Unassembled WGS sequence"/>
</dbReference>
<accession>A0A1V5MC73</accession>
<comment type="subcellular location">
    <subcellularLocation>
        <location evidence="1">Membrane</location>
    </subcellularLocation>
</comment>
<dbReference type="EMBL" id="MWAK01000253">
    <property type="protein sequence ID" value="OPZ90510.1"/>
    <property type="molecule type" value="Genomic_DNA"/>
</dbReference>
<dbReference type="PANTHER" id="PTHR30332">
    <property type="entry name" value="PROBABLE GENERAL SECRETION PATHWAY PROTEIN D"/>
    <property type="match status" value="1"/>
</dbReference>
<dbReference type="InterPro" id="IPR050810">
    <property type="entry name" value="Bact_Secretion_Sys_Channel"/>
</dbReference>
<protein>
    <submittedName>
        <fullName evidence="6">Type II secretion system protein D</fullName>
    </submittedName>
</protein>
<dbReference type="Pfam" id="PF00263">
    <property type="entry name" value="Secretin"/>
    <property type="match status" value="1"/>
</dbReference>
<dbReference type="PANTHER" id="PTHR30332:SF24">
    <property type="entry name" value="SECRETIN GSPD-RELATED"/>
    <property type="match status" value="1"/>
</dbReference>
<dbReference type="GO" id="GO:0015627">
    <property type="term" value="C:type II protein secretion system complex"/>
    <property type="evidence" value="ECO:0007669"/>
    <property type="project" value="TreeGrafter"/>
</dbReference>
<dbReference type="GO" id="GO:0016020">
    <property type="term" value="C:membrane"/>
    <property type="evidence" value="ECO:0007669"/>
    <property type="project" value="UniProtKB-SubCell"/>
</dbReference>
<feature type="domain" description="Type II/III secretion system secretin-like" evidence="5">
    <location>
        <begin position="120"/>
        <end position="285"/>
    </location>
</feature>
<evidence type="ECO:0000256" key="3">
    <source>
        <dbReference type="ARBA" id="ARBA00023136"/>
    </source>
</evidence>
<gene>
    <name evidence="6" type="primary">outD</name>
    <name evidence="6" type="ORF">BWY73_01301</name>
</gene>
<evidence type="ECO:0000313" key="6">
    <source>
        <dbReference type="EMBL" id="OPZ90510.1"/>
    </source>
</evidence>
<evidence type="ECO:0000256" key="4">
    <source>
        <dbReference type="RuleBase" id="RU004003"/>
    </source>
</evidence>
<dbReference type="Gene3D" id="3.30.1370.120">
    <property type="match status" value="1"/>
</dbReference>
<proteinExistence type="inferred from homology"/>
<evidence type="ECO:0000256" key="1">
    <source>
        <dbReference type="ARBA" id="ARBA00004370"/>
    </source>
</evidence>
<dbReference type="GO" id="GO:0009306">
    <property type="term" value="P:protein secretion"/>
    <property type="evidence" value="ECO:0007669"/>
    <property type="project" value="InterPro"/>
</dbReference>
<name>A0A1V5MC73_UNCT6</name>
<evidence type="ECO:0000256" key="2">
    <source>
        <dbReference type="ARBA" id="ARBA00022729"/>
    </source>
</evidence>
<comment type="caution">
    <text evidence="6">The sequence shown here is derived from an EMBL/GenBank/DDBJ whole genome shotgun (WGS) entry which is preliminary data.</text>
</comment>